<dbReference type="InParanoid" id="B9SFH5"/>
<evidence type="ECO:0008006" key="3">
    <source>
        <dbReference type="Google" id="ProtNLM"/>
    </source>
</evidence>
<protein>
    <recommendedName>
        <fullName evidence="3">RNase H type-1 domain-containing protein</fullName>
    </recommendedName>
</protein>
<accession>B9SFH5</accession>
<name>B9SFH5_RICCO</name>
<gene>
    <name evidence="1" type="ORF">RCOM_0646310</name>
</gene>
<evidence type="ECO:0000313" key="2">
    <source>
        <dbReference type="Proteomes" id="UP000008311"/>
    </source>
</evidence>
<organism evidence="1 2">
    <name type="scientific">Ricinus communis</name>
    <name type="common">Castor bean</name>
    <dbReference type="NCBI Taxonomy" id="3988"/>
    <lineage>
        <taxon>Eukaryota</taxon>
        <taxon>Viridiplantae</taxon>
        <taxon>Streptophyta</taxon>
        <taxon>Embryophyta</taxon>
        <taxon>Tracheophyta</taxon>
        <taxon>Spermatophyta</taxon>
        <taxon>Magnoliopsida</taxon>
        <taxon>eudicotyledons</taxon>
        <taxon>Gunneridae</taxon>
        <taxon>Pentapetalae</taxon>
        <taxon>rosids</taxon>
        <taxon>fabids</taxon>
        <taxon>Malpighiales</taxon>
        <taxon>Euphorbiaceae</taxon>
        <taxon>Acalyphoideae</taxon>
        <taxon>Acalypheae</taxon>
        <taxon>Ricinus</taxon>
    </lineage>
</organism>
<evidence type="ECO:0000313" key="1">
    <source>
        <dbReference type="EMBL" id="EEF37587.1"/>
    </source>
</evidence>
<sequence>MGGSEDQSWREVDKECLLNILLKSSSPTMKYMALFKEAQVSDWVAKISHVYREANWWADKLANIGHDLPLGCHVFEVPHDADKEFDCRSAHKDTAAICR</sequence>
<dbReference type="Proteomes" id="UP000008311">
    <property type="component" value="Unassembled WGS sequence"/>
</dbReference>
<dbReference type="EMBL" id="EQ973945">
    <property type="protein sequence ID" value="EEF37587.1"/>
    <property type="molecule type" value="Genomic_DNA"/>
</dbReference>
<reference evidence="2" key="1">
    <citation type="journal article" date="2010" name="Nat. Biotechnol.">
        <title>Draft genome sequence of the oilseed species Ricinus communis.</title>
        <authorList>
            <person name="Chan A.P."/>
            <person name="Crabtree J."/>
            <person name="Zhao Q."/>
            <person name="Lorenzi H."/>
            <person name="Orvis J."/>
            <person name="Puiu D."/>
            <person name="Melake-Berhan A."/>
            <person name="Jones K.M."/>
            <person name="Redman J."/>
            <person name="Chen G."/>
            <person name="Cahoon E.B."/>
            <person name="Gedil M."/>
            <person name="Stanke M."/>
            <person name="Haas B.J."/>
            <person name="Wortman J.R."/>
            <person name="Fraser-Liggett C.M."/>
            <person name="Ravel J."/>
            <person name="Rabinowicz P.D."/>
        </authorList>
    </citation>
    <scope>NUCLEOTIDE SEQUENCE [LARGE SCALE GENOMIC DNA]</scope>
    <source>
        <strain evidence="2">cv. Hale</strain>
    </source>
</reference>
<keyword evidence="2" id="KW-1185">Reference proteome</keyword>
<proteinExistence type="predicted"/>
<dbReference type="AlphaFoldDB" id="B9SFH5"/>